<proteinExistence type="predicted"/>
<evidence type="ECO:0000256" key="1">
    <source>
        <dbReference type="SAM" id="SignalP"/>
    </source>
</evidence>
<protein>
    <recommendedName>
        <fullName evidence="2">Pyrrolo-quinoline quinone repeat domain-containing protein</fullName>
    </recommendedName>
</protein>
<dbReference type="Pfam" id="PF13360">
    <property type="entry name" value="PQQ_2"/>
    <property type="match status" value="1"/>
</dbReference>
<evidence type="ECO:0000259" key="2">
    <source>
        <dbReference type="Pfam" id="PF13360"/>
    </source>
</evidence>
<dbReference type="PANTHER" id="PTHR34512">
    <property type="entry name" value="CELL SURFACE PROTEIN"/>
    <property type="match status" value="1"/>
</dbReference>
<sequence>MKGSFLHMTIQRFRSAALAGLAVLLLSVPVEAAGINPHTSYIANNWESSVNTPVVKPLWSLAVDNPVINDYRNDPVLAVIGGSKVFTLQKGQLFAVNSTTGTTSWKAGAQLVGPLFYDQDRVYASSTSGAIYAFNASSGKRVWTSSVKLKNIQQLQLSGNQLYAYAEGNLHAFGVKDGIRKWTDDYEYTVNGNLLFAGDVILAEGEESGAYTYSVLHAFDRKTGKRLWHQMNYGLPIAVQGNTVVIQKTATLLEMQPLTTLDTLDLKTGKVLKTVKYNPENIDLTKEDVLSSGGRAWISNDRIYINSGDKVYGYDLTADPAKVTRDSFFAQGSVNKAQFAAGPADDRLIFSDGGSGLYGVKLADKSTINYSGLTNPIARFDLIGHGMYVAQTDGKLVAIHLVTAKPVLQLQTGARVFGQTLSVNGMIIVQAQGKLIAFKEPAMLKK</sequence>
<dbReference type="Gene3D" id="2.40.10.480">
    <property type="match status" value="1"/>
</dbReference>
<feature type="domain" description="Pyrrolo-quinoline quinone repeat" evidence="2">
    <location>
        <begin position="90"/>
        <end position="231"/>
    </location>
</feature>
<keyword evidence="1" id="KW-0732">Signal</keyword>
<dbReference type="SMART" id="SM00564">
    <property type="entry name" value="PQQ"/>
    <property type="match status" value="5"/>
</dbReference>
<gene>
    <name evidence="3" type="ORF">B9T62_13920</name>
</gene>
<reference evidence="3 4" key="1">
    <citation type="submission" date="2017-06" db="EMBL/GenBank/DDBJ databases">
        <title>Complete genome sequence of Paenibacillus donghaensis KCTC 13049T isolated from East Sea sediment, South Korea.</title>
        <authorList>
            <person name="Jung B.K."/>
            <person name="Hong S.-J."/>
            <person name="Shin J.-H."/>
        </authorList>
    </citation>
    <scope>NUCLEOTIDE SEQUENCE [LARGE SCALE GENOMIC DNA]</scope>
    <source>
        <strain evidence="3 4">KCTC 13049</strain>
    </source>
</reference>
<dbReference type="InterPro" id="IPR018391">
    <property type="entry name" value="PQQ_b-propeller_rpt"/>
</dbReference>
<keyword evidence="4" id="KW-1185">Reference proteome</keyword>
<name>A0A2Z2KF34_9BACL</name>
<accession>A0A2Z2KF34</accession>
<dbReference type="Gene3D" id="2.130.10.10">
    <property type="entry name" value="YVTN repeat-like/Quinoprotein amine dehydrogenase"/>
    <property type="match status" value="1"/>
</dbReference>
<evidence type="ECO:0000313" key="4">
    <source>
        <dbReference type="Proteomes" id="UP000249890"/>
    </source>
</evidence>
<evidence type="ECO:0000313" key="3">
    <source>
        <dbReference type="EMBL" id="ASA21770.1"/>
    </source>
</evidence>
<organism evidence="3 4">
    <name type="scientific">Paenibacillus donghaensis</name>
    <dbReference type="NCBI Taxonomy" id="414771"/>
    <lineage>
        <taxon>Bacteria</taxon>
        <taxon>Bacillati</taxon>
        <taxon>Bacillota</taxon>
        <taxon>Bacilli</taxon>
        <taxon>Bacillales</taxon>
        <taxon>Paenibacillaceae</taxon>
        <taxon>Paenibacillus</taxon>
    </lineage>
</organism>
<dbReference type="EMBL" id="CP021780">
    <property type="protein sequence ID" value="ASA21770.1"/>
    <property type="molecule type" value="Genomic_DNA"/>
</dbReference>
<dbReference type="InterPro" id="IPR002372">
    <property type="entry name" value="PQQ_rpt_dom"/>
</dbReference>
<dbReference type="InterPro" id="IPR011047">
    <property type="entry name" value="Quinoprotein_ADH-like_sf"/>
</dbReference>
<feature type="chain" id="PRO_5016337424" description="Pyrrolo-quinoline quinone repeat domain-containing protein" evidence="1">
    <location>
        <begin position="33"/>
        <end position="446"/>
    </location>
</feature>
<dbReference type="InterPro" id="IPR015943">
    <property type="entry name" value="WD40/YVTN_repeat-like_dom_sf"/>
</dbReference>
<dbReference type="SUPFAM" id="SSF50998">
    <property type="entry name" value="Quinoprotein alcohol dehydrogenase-like"/>
    <property type="match status" value="1"/>
</dbReference>
<dbReference type="KEGG" id="pdh:B9T62_13920"/>
<dbReference type="PANTHER" id="PTHR34512:SF30">
    <property type="entry name" value="OUTER MEMBRANE PROTEIN ASSEMBLY FACTOR BAMB"/>
    <property type="match status" value="1"/>
</dbReference>
<feature type="signal peptide" evidence="1">
    <location>
        <begin position="1"/>
        <end position="32"/>
    </location>
</feature>
<dbReference type="Proteomes" id="UP000249890">
    <property type="component" value="Chromosome"/>
</dbReference>
<dbReference type="AlphaFoldDB" id="A0A2Z2KF34"/>